<feature type="domain" description="Protein kinase" evidence="3">
    <location>
        <begin position="1559"/>
        <end position="1857"/>
    </location>
</feature>
<dbReference type="InterPro" id="IPR011009">
    <property type="entry name" value="Kinase-like_dom_sf"/>
</dbReference>
<dbReference type="InterPro" id="IPR001245">
    <property type="entry name" value="Ser-Thr/Tyr_kinase_cat_dom"/>
</dbReference>
<reference evidence="4 5" key="1">
    <citation type="journal article" date="2022" name="bioRxiv">
        <title>Genomics of Preaxostyla Flagellates Illuminates Evolutionary Transitions and the Path Towards Mitochondrial Loss.</title>
        <authorList>
            <person name="Novak L.V.F."/>
            <person name="Treitli S.C."/>
            <person name="Pyrih J."/>
            <person name="Halakuc P."/>
            <person name="Pipaliya S.V."/>
            <person name="Vacek V."/>
            <person name="Brzon O."/>
            <person name="Soukal P."/>
            <person name="Eme L."/>
            <person name="Dacks J.B."/>
            <person name="Karnkowska A."/>
            <person name="Elias M."/>
            <person name="Hampl V."/>
        </authorList>
    </citation>
    <scope>NUCLEOTIDE SEQUENCE [LARGE SCALE GENOMIC DNA]</scope>
    <source>
        <strain evidence="4">NAU3</strain>
        <tissue evidence="4">Gut</tissue>
    </source>
</reference>
<feature type="region of interest" description="Disordered" evidence="1">
    <location>
        <begin position="1712"/>
        <end position="1731"/>
    </location>
</feature>
<dbReference type="Gene3D" id="1.10.510.10">
    <property type="entry name" value="Transferase(Phosphotransferase) domain 1"/>
    <property type="match status" value="1"/>
</dbReference>
<dbReference type="PANTHER" id="PTHR23257:SF963">
    <property type="entry name" value="AT08303P"/>
    <property type="match status" value="1"/>
</dbReference>
<keyword evidence="2" id="KW-0472">Membrane</keyword>
<comment type="caution">
    <text evidence="4">The sequence shown here is derived from an EMBL/GenBank/DDBJ whole genome shotgun (WGS) entry which is preliminary data.</text>
</comment>
<accession>A0ABQ9WW57</accession>
<dbReference type="InterPro" id="IPR011050">
    <property type="entry name" value="Pectin_lyase_fold/virulence"/>
</dbReference>
<organism evidence="4 5">
    <name type="scientific">Blattamonas nauphoetae</name>
    <dbReference type="NCBI Taxonomy" id="2049346"/>
    <lineage>
        <taxon>Eukaryota</taxon>
        <taxon>Metamonada</taxon>
        <taxon>Preaxostyla</taxon>
        <taxon>Oxymonadida</taxon>
        <taxon>Blattamonas</taxon>
    </lineage>
</organism>
<evidence type="ECO:0000259" key="3">
    <source>
        <dbReference type="PROSITE" id="PS50011"/>
    </source>
</evidence>
<dbReference type="Pfam" id="PF07714">
    <property type="entry name" value="PK_Tyr_Ser-Thr"/>
    <property type="match status" value="1"/>
</dbReference>
<dbReference type="Proteomes" id="UP001281761">
    <property type="component" value="Unassembled WGS sequence"/>
</dbReference>
<evidence type="ECO:0000256" key="2">
    <source>
        <dbReference type="SAM" id="Phobius"/>
    </source>
</evidence>
<dbReference type="SUPFAM" id="SSF51126">
    <property type="entry name" value="Pectin lyase-like"/>
    <property type="match status" value="1"/>
</dbReference>
<evidence type="ECO:0000313" key="5">
    <source>
        <dbReference type="Proteomes" id="UP001281761"/>
    </source>
</evidence>
<feature type="transmembrane region" description="Helical" evidence="2">
    <location>
        <begin position="1533"/>
        <end position="1556"/>
    </location>
</feature>
<dbReference type="InterPro" id="IPR000719">
    <property type="entry name" value="Prot_kinase_dom"/>
</dbReference>
<dbReference type="PANTHER" id="PTHR23257">
    <property type="entry name" value="SERINE-THREONINE PROTEIN KINASE"/>
    <property type="match status" value="1"/>
</dbReference>
<dbReference type="PROSITE" id="PS50011">
    <property type="entry name" value="PROTEIN_KINASE_DOM"/>
    <property type="match status" value="1"/>
</dbReference>
<proteinExistence type="predicted"/>
<name>A0ABQ9WW57_9EUKA</name>
<dbReference type="SUPFAM" id="SSF56112">
    <property type="entry name" value="Protein kinase-like (PK-like)"/>
    <property type="match status" value="1"/>
</dbReference>
<gene>
    <name evidence="4" type="ORF">BLNAU_22834</name>
</gene>
<keyword evidence="2" id="KW-0812">Transmembrane</keyword>
<evidence type="ECO:0000313" key="4">
    <source>
        <dbReference type="EMBL" id="KAK2942265.1"/>
    </source>
</evidence>
<protein>
    <recommendedName>
        <fullName evidence="3">Protein kinase domain-containing protein</fullName>
    </recommendedName>
</protein>
<keyword evidence="2" id="KW-1133">Transmembrane helix</keyword>
<dbReference type="EMBL" id="JARBJD010000421">
    <property type="protein sequence ID" value="KAK2942265.1"/>
    <property type="molecule type" value="Genomic_DNA"/>
</dbReference>
<keyword evidence="5" id="KW-1185">Reference proteome</keyword>
<evidence type="ECO:0000256" key="1">
    <source>
        <dbReference type="SAM" id="MobiDB-lite"/>
    </source>
</evidence>
<dbReference type="InterPro" id="IPR050167">
    <property type="entry name" value="Ser_Thr_protein_kinase"/>
</dbReference>
<sequence length="1869" mass="203125">MECSPFTVRGNLDGHGCQIQIIRSSHKSSSNLVLPLVGSSHNRRRIDIGVQMMNDGVTDDESHQRVSISGVGLLMNNLHFPIGTGPLFSFNTRRTLNRGMDMETNLLSSTLVNVSSSSACSPDKQLFGSEVSQRVVGSCVSCCTNHDSGTGMMSSNMGGNLVCLNTSFSSCIRQLNEAKDYSFENRTQGDRLQTVAADVTSVSFTLCTFNSMTFSGSGWRGGAAVFLSQTSSSLTINTCFFHKCSCKAEEDDGGAVYFECSETNKHPFSVSDSSFTECSTTYVRNSMNCGGSVSITSPSSVSMNRCFIENSTAVYDGAMFLESDAITISNSAFVECSSTLRGGTISVYHVTTLSLSFLQFRGCFSKGYNQNGKDIYFSDKIFSEITSGMIQSCDSTSGAPNVYFDKDYSSDDTLVPQIDSTPTIKSVDVSFDEDDSEATVMIETEEAIEGTMSVLLDGSNVPRLVHVVFGQPSKVSTVGTVVVSSGAEGVLPVATYEHRKNAFASSLFPPPTVRKADSKLKDWNTTEIVLRGVSLEEGAYSMLVEKDGTEWNITLTWSDSGTLTGTAPLHPSTAVERLEWLTEYEVTRVMWMPPDGQTEEEVMLSNTITFTTPDAPIRITLASCSLGGDQQKSALVTLTGVKLGGNLDSNVTVRKMDGSTPSGNPIVLSGTLSGDSSSTAHTHTVVIYGSTDSLLSFGTIYVITEFEVVGSVSVVDSDVTFFVPAEPARLTTLDDSLQYSSDEKSASISLSGIGMEGNYNLTLSVNSSTSNNVTLLASFDEDGSGTMTAVLFEMSDPPIVDLSYHTRYEVVDVTQESTPVFFENGLVFTTNPVPPRLISISVGDSAFGIDFVKLSFSSIALPSEATFKLTLESVHTDATTPHQKVVILETDQSGELTLHQAQLYPFETEAEKKKGQLEYGTEYKVVSFTKGSTSIHFEDSSTRIQTPMEPARIVRVEKRQLNPDRTAMIVWLKGRALVSRTGTVSLSNESSNWESSSDVSIVDNTLCTTEFAVGKEETPAQMKFGEEYTLKGIWTESSGFHVEAGITVVVPLPPKIKHIEFIFSNTLKTGCFVKLTGTDLIVGGSLNVTLNSSLSFIATITSPTEAKSAELQIGWKTTLQHDTTYEITSIEAMNEDDGKTLFDPSVSNTTGSPVRPFVIYVDSGSSSNSSLFCGDFDRPCSSIEVGWKIVEGVGLSSVSISIIHNTTQTKQIKLLSQHDVVIESGHSTKPELFVSPSSLSEMEGEGMVEVSGGRLWMIQVDVILSDSPSLIFIRMIGGQLTMEICSFTGMSSSSTMNELESRAGLCMWESGILMLVNSKTIIKQTDLSHLSQGAIDMKGGNLTIRTSSFDSNSPNFSSFPSLRHNIHCSEGGGIEVGSLNGGDGSSDTHPHLWLSSSDCSLSGEDVNTDAPFFIPTLSSSSNSKLNKTSKSFHLRLIGTTLIPCSLFLEVFEKQKDGKEGKTIRIGLSEDSTKSFNETQIEMGLPVSSMARFEKSLEWSGRLVYGMNETTASFVIQKNSVDRAAQAARENMKWLIPLVVSLVCLLILIVIVVIICWRRKQKNQKTGKGINAKELDEEEATGMEVDQKMEETLPDKSIDHLISVKPTQPPNHTSDPTLTSAPTQHHFLEVLGESGQVEMVDWMKADTLFEVLHRPEKKKVIDKKGLSRQMTKGLIRVLGDYKTSGITTRFSPHWVLLTNNVVQLRLATISEGLEEGEQGTQNETQQDKKEVEQEESFFGGRLSAVKGGTVEGQRWRAPELCRSNGEKIDVESALVFSLGLVLWEVWTGEVPWKEMDEANAARQNEGGVKPNMKLVLDVEVRTLVDKCLSFDPKERPALQDVLSELGGAESAPSEQAALIVKPSEPLDIHS</sequence>